<comment type="caution">
    <text evidence="4">The sequence shown here is derived from an EMBL/GenBank/DDBJ whole genome shotgun (WGS) entry which is preliminary data.</text>
</comment>
<sequence>MNLLPTREEATLGSMKKRIVVVGAGIVGASIAWHLARLEFDVTIIEQNEPASGATGSAFGWLTGAVSDDAPDVLLRRAALADWHRLEEQIPELQINWSGSLKYGATPQACLPDESLLRRAGVASLEPASLRPPSEARYAAKDGAIDAAEATRILLDKACGMGTVVQNQTTVTGICMAEGTMTTVLTSRGKLEADCVVLACGTGIPTLAEAAGTSVPVLASPAILLRFAVPRRVVKTLIAGDDIEVRHNHNGDLFAAEDYPTNGNVRETANAAQTSVRNRLRGAESASLTRYSVGERPVLQDGYPVLGFTDESKSVYVAVMHPAVTCAATIGRLVSEELRDGKNDEIPERYRPSRFRNNPL</sequence>
<proteinExistence type="predicted"/>
<dbReference type="PATRIC" id="fig|566551.4.peg.1794"/>
<keyword evidence="2" id="KW-1133">Transmembrane helix</keyword>
<dbReference type="PANTHER" id="PTHR13847">
    <property type="entry name" value="SARCOSINE DEHYDROGENASE-RELATED"/>
    <property type="match status" value="1"/>
</dbReference>
<dbReference type="InterPro" id="IPR036188">
    <property type="entry name" value="FAD/NAD-bd_sf"/>
</dbReference>
<keyword evidence="1" id="KW-0560">Oxidoreductase</keyword>
<evidence type="ECO:0000259" key="3">
    <source>
        <dbReference type="Pfam" id="PF01266"/>
    </source>
</evidence>
<dbReference type="RefSeq" id="WP_016536253.1">
    <property type="nucleotide sequence ID" value="NZ_KE161030.1"/>
</dbReference>
<evidence type="ECO:0000313" key="5">
    <source>
        <dbReference type="Proteomes" id="UP000014585"/>
    </source>
</evidence>
<dbReference type="EMBL" id="ATDT01000011">
    <property type="protein sequence ID" value="EPF17593.1"/>
    <property type="molecule type" value="Genomic_DNA"/>
</dbReference>
<accession>S3IV45</accession>
<dbReference type="GO" id="GO:0016491">
    <property type="term" value="F:oxidoreductase activity"/>
    <property type="evidence" value="ECO:0007669"/>
    <property type="project" value="UniProtKB-KW"/>
</dbReference>
<evidence type="ECO:0000256" key="2">
    <source>
        <dbReference type="SAM" id="Phobius"/>
    </source>
</evidence>
<dbReference type="STRING" id="566551.HMPREF0201_01950"/>
<dbReference type="PANTHER" id="PTHR13847:SF289">
    <property type="entry name" value="GLYCINE OXIDASE"/>
    <property type="match status" value="1"/>
</dbReference>
<evidence type="ECO:0000256" key="1">
    <source>
        <dbReference type="ARBA" id="ARBA00023002"/>
    </source>
</evidence>
<reference evidence="4 5" key="1">
    <citation type="submission" date="2013-04" db="EMBL/GenBank/DDBJ databases">
        <authorList>
            <person name="Weinstock G."/>
            <person name="Sodergren E."/>
            <person name="Lobos E.A."/>
            <person name="Fulton L."/>
            <person name="Fulton R."/>
            <person name="Courtney L."/>
            <person name="Fronick C."/>
            <person name="O'Laughlin M."/>
            <person name="Godfrey J."/>
            <person name="Wilson R.M."/>
            <person name="Miner T."/>
            <person name="Farmer C."/>
            <person name="Delehaunty K."/>
            <person name="Cordes M."/>
            <person name="Minx P."/>
            <person name="Tomlinson C."/>
            <person name="Chen J."/>
            <person name="Wollam A."/>
            <person name="Pepin K.H."/>
            <person name="Palsikar V.B."/>
            <person name="Zhang X."/>
            <person name="Suruliraj S."/>
            <person name="Perna N.T."/>
            <person name="Plunkett G."/>
            <person name="Warren W."/>
            <person name="Mitreva M."/>
            <person name="Mardis E.R."/>
            <person name="Wilson R.K."/>
        </authorList>
    </citation>
    <scope>NUCLEOTIDE SEQUENCE [LARGE SCALE GENOMIC DNA]</scope>
    <source>
        <strain evidence="4 5">DSM 4568</strain>
    </source>
</reference>
<feature type="transmembrane region" description="Helical" evidence="2">
    <location>
        <begin position="20"/>
        <end position="36"/>
    </location>
</feature>
<dbReference type="GO" id="GO:0005737">
    <property type="term" value="C:cytoplasm"/>
    <property type="evidence" value="ECO:0007669"/>
    <property type="project" value="TreeGrafter"/>
</dbReference>
<dbReference type="HOGENOM" id="CLU_007884_4_0_6"/>
<name>S3IV45_9ENTR</name>
<dbReference type="SUPFAM" id="SSF51905">
    <property type="entry name" value="FAD/NAD(P)-binding domain"/>
    <property type="match status" value="1"/>
</dbReference>
<keyword evidence="2" id="KW-0472">Membrane</keyword>
<dbReference type="Gene3D" id="3.30.9.10">
    <property type="entry name" value="D-Amino Acid Oxidase, subunit A, domain 2"/>
    <property type="match status" value="1"/>
</dbReference>
<protein>
    <submittedName>
        <fullName evidence="4">FAD dependent oxidoreductase</fullName>
    </submittedName>
</protein>
<dbReference type="AlphaFoldDB" id="S3IV45"/>
<gene>
    <name evidence="4" type="ORF">HMPREF0201_01950</name>
</gene>
<dbReference type="InterPro" id="IPR006076">
    <property type="entry name" value="FAD-dep_OxRdtase"/>
</dbReference>
<organism evidence="4 5">
    <name type="scientific">Cedecea davisae DSM 4568</name>
    <dbReference type="NCBI Taxonomy" id="566551"/>
    <lineage>
        <taxon>Bacteria</taxon>
        <taxon>Pseudomonadati</taxon>
        <taxon>Pseudomonadota</taxon>
        <taxon>Gammaproteobacteria</taxon>
        <taxon>Enterobacterales</taxon>
        <taxon>Enterobacteriaceae</taxon>
        <taxon>Cedecea</taxon>
    </lineage>
</organism>
<dbReference type="Pfam" id="PF01266">
    <property type="entry name" value="DAO"/>
    <property type="match status" value="1"/>
</dbReference>
<dbReference type="Gene3D" id="3.50.50.60">
    <property type="entry name" value="FAD/NAD(P)-binding domain"/>
    <property type="match status" value="1"/>
</dbReference>
<keyword evidence="2" id="KW-0812">Transmembrane</keyword>
<dbReference type="Proteomes" id="UP000014585">
    <property type="component" value="Unassembled WGS sequence"/>
</dbReference>
<evidence type="ECO:0000313" key="4">
    <source>
        <dbReference type="EMBL" id="EPF17593.1"/>
    </source>
</evidence>
<feature type="domain" description="FAD dependent oxidoreductase" evidence="3">
    <location>
        <begin position="18"/>
        <end position="336"/>
    </location>
</feature>